<dbReference type="Gene3D" id="1.50.10.10">
    <property type="match status" value="1"/>
</dbReference>
<dbReference type="GO" id="GO:0005975">
    <property type="term" value="P:carbohydrate metabolic process"/>
    <property type="evidence" value="ECO:0007669"/>
    <property type="project" value="InterPro"/>
</dbReference>
<sequence length="400" mass="46720">MTLKTVFDKLSEEMILELESILEFWSNHSVDNQHGGFVGQIDHYGKINLEASKGAVLNTRLLWTFSAACRMIGSKKLEMLATRAFEYLLLNFWDKENGGLFWKIDCNGKPLNTRKQAYAQGFGVYALSEYYLATGNTESLDYAKKLFRIIEERFRDTDKGGYTEALDKEWKPLADMRLSERDANYPKSMNTHLHILEPYTNLYRVWKNEEVKESILHLLDVFQTKIVNAETGHFNLFFEMDWTCRSEIVSYGHDIEGAWLLHEAAHEISASDIIKSIQETALKLVDVTLDEGRDADGSLFNERERDHLDTDKHWWPQAEAMVGLMDAWEISKNDAYIHEIERIWKFVKENVIDYENGEWYGRVDINKNAIPENKVGFWKCPYHNTRAMIELITRFKKQLD</sequence>
<dbReference type="AlphaFoldDB" id="A0A9X3J6R2"/>
<evidence type="ECO:0000256" key="4">
    <source>
        <dbReference type="HAMAP-Rule" id="MF_00929"/>
    </source>
</evidence>
<dbReference type="InterPro" id="IPR008928">
    <property type="entry name" value="6-hairpin_glycosidase_sf"/>
</dbReference>
<protein>
    <recommendedName>
        <fullName evidence="4">Cellobiose 2-epimerase</fullName>
        <shortName evidence="4">CE</shortName>
        <ecNumber evidence="4">5.1.3.11</ecNumber>
    </recommendedName>
</protein>
<reference evidence="5" key="1">
    <citation type="submission" date="2022-11" db="EMBL/GenBank/DDBJ databases">
        <title>Marilongibacter aestuarii gen. nov., sp. nov., isolated from tidal flat sediment.</title>
        <authorList>
            <person name="Jiayan W."/>
        </authorList>
    </citation>
    <scope>NUCLEOTIDE SEQUENCE</scope>
    <source>
        <strain evidence="5">Z1-6</strain>
    </source>
</reference>
<dbReference type="InterPro" id="IPR012341">
    <property type="entry name" value="6hp_glycosidase-like_sf"/>
</dbReference>
<dbReference type="InterPro" id="IPR028584">
    <property type="entry name" value="Cellobiose_2_epim"/>
</dbReference>
<dbReference type="GO" id="GO:0047736">
    <property type="term" value="F:cellobiose epimerase activity"/>
    <property type="evidence" value="ECO:0007669"/>
    <property type="project" value="UniProtKB-UniRule"/>
</dbReference>
<comment type="similarity">
    <text evidence="2">Belongs to the N-acylglucosamine 2-epimerase family.</text>
</comment>
<gene>
    <name evidence="5" type="ORF">OU798_21435</name>
</gene>
<evidence type="ECO:0000313" key="6">
    <source>
        <dbReference type="Proteomes" id="UP001145087"/>
    </source>
</evidence>
<dbReference type="EC" id="5.1.3.11" evidence="4"/>
<dbReference type="SUPFAM" id="SSF48208">
    <property type="entry name" value="Six-hairpin glycosidases"/>
    <property type="match status" value="1"/>
</dbReference>
<evidence type="ECO:0000256" key="1">
    <source>
        <dbReference type="ARBA" id="ARBA00001470"/>
    </source>
</evidence>
<comment type="caution">
    <text evidence="5">The sequence shown here is derived from an EMBL/GenBank/DDBJ whole genome shotgun (WGS) entry which is preliminary data.</text>
</comment>
<accession>A0A9X3J6R2</accession>
<dbReference type="Pfam" id="PF07221">
    <property type="entry name" value="GlcNAc_2-epim"/>
    <property type="match status" value="1"/>
</dbReference>
<organism evidence="5 6">
    <name type="scientific">Draconibacterium aestuarii</name>
    <dbReference type="NCBI Taxonomy" id="2998507"/>
    <lineage>
        <taxon>Bacteria</taxon>
        <taxon>Pseudomonadati</taxon>
        <taxon>Bacteroidota</taxon>
        <taxon>Bacteroidia</taxon>
        <taxon>Marinilabiliales</taxon>
        <taxon>Prolixibacteraceae</taxon>
        <taxon>Draconibacterium</taxon>
    </lineage>
</organism>
<dbReference type="RefSeq" id="WP_343335249.1">
    <property type="nucleotide sequence ID" value="NZ_JAPOHD010000065.1"/>
</dbReference>
<dbReference type="InterPro" id="IPR010819">
    <property type="entry name" value="AGE/CE"/>
</dbReference>
<evidence type="ECO:0000256" key="2">
    <source>
        <dbReference type="ARBA" id="ARBA00008558"/>
    </source>
</evidence>
<dbReference type="EMBL" id="JAPOHD010000065">
    <property type="protein sequence ID" value="MCY1722924.1"/>
    <property type="molecule type" value="Genomic_DNA"/>
</dbReference>
<keyword evidence="6" id="KW-1185">Reference proteome</keyword>
<comment type="catalytic activity">
    <reaction evidence="1 4">
        <text>D-cellobiose = beta-D-glucosyl-(1-&gt;4)-D-mannopyranose</text>
        <dbReference type="Rhea" id="RHEA:23384"/>
        <dbReference type="ChEBI" id="CHEBI:17057"/>
        <dbReference type="ChEBI" id="CHEBI:47931"/>
        <dbReference type="EC" id="5.1.3.11"/>
    </reaction>
</comment>
<evidence type="ECO:0000256" key="3">
    <source>
        <dbReference type="ARBA" id="ARBA00023235"/>
    </source>
</evidence>
<dbReference type="HAMAP" id="MF_00929">
    <property type="entry name" value="Cellobiose_2_epim"/>
    <property type="match status" value="1"/>
</dbReference>
<name>A0A9X3J6R2_9BACT</name>
<comment type="function">
    <text evidence="4">Catalyzes the reversible epimerization of cellobiose to 4-O-beta-D-glucopyranosyl-D-mannose (Glc-Man).</text>
</comment>
<dbReference type="PANTHER" id="PTHR15108">
    <property type="entry name" value="N-ACYLGLUCOSAMINE-2-EPIMERASE"/>
    <property type="match status" value="1"/>
</dbReference>
<dbReference type="Proteomes" id="UP001145087">
    <property type="component" value="Unassembled WGS sequence"/>
</dbReference>
<proteinExistence type="inferred from homology"/>
<keyword evidence="3 4" id="KW-0413">Isomerase</keyword>
<comment type="similarity">
    <text evidence="4">Belongs to the cellobiose 2-epimerase family.</text>
</comment>
<evidence type="ECO:0000313" key="5">
    <source>
        <dbReference type="EMBL" id="MCY1722924.1"/>
    </source>
</evidence>